<dbReference type="OrthoDB" id="9811998at2"/>
<dbReference type="InterPro" id="IPR003782">
    <property type="entry name" value="SCO1/SenC"/>
</dbReference>
<dbReference type="GO" id="GO:0046872">
    <property type="term" value="F:metal ion binding"/>
    <property type="evidence" value="ECO:0007669"/>
    <property type="project" value="UniProtKB-KW"/>
</dbReference>
<evidence type="ECO:0000256" key="1">
    <source>
        <dbReference type="ARBA" id="ARBA00010996"/>
    </source>
</evidence>
<feature type="binding site" evidence="3">
    <location>
        <position position="84"/>
    </location>
    <ligand>
        <name>Cu cation</name>
        <dbReference type="ChEBI" id="CHEBI:23378"/>
    </ligand>
</feature>
<reference evidence="6 7" key="1">
    <citation type="journal article" date="2017" name="Int. J. Syst. Evol. Microbiol.">
        <title>Mucilaginibacterpsychrotolerans sp. nov., isolated from peatlands.</title>
        <authorList>
            <person name="Deng Y."/>
            <person name="Shen L."/>
            <person name="Xu B."/>
            <person name="Liu Y."/>
            <person name="Gu Z."/>
            <person name="Liu H."/>
            <person name="Zhou Y."/>
        </authorList>
    </citation>
    <scope>NUCLEOTIDE SEQUENCE [LARGE SCALE GENOMIC DNA]</scope>
    <source>
        <strain evidence="6 7">NH7-4</strain>
    </source>
</reference>
<sequence length="210" mass="23751">MLLGLLFLTINGCSNRRPQNTLPYFNTADFTPEWLVKTDAGYSKLHQVPPFCFEDQNGKLVTGQTTKGSICVVNFFFTRCSIICPKTMGNMNRVAQAFRNDQRVQILSHSVTPSYDNTAVLKRYALEKGISNPNWHLLTGDKATIYAIARTGYFADTEAKAKPTGAFDFLHTENFILVDQHKHIRGIYNGSIAFEADNLIRHIKILEQEE</sequence>
<keyword evidence="3" id="KW-0479">Metal-binding</keyword>
<feature type="domain" description="Thioredoxin" evidence="5">
    <location>
        <begin position="42"/>
        <end position="208"/>
    </location>
</feature>
<accession>A0A4Y8SBK6</accession>
<feature type="binding site" evidence="3">
    <location>
        <position position="80"/>
    </location>
    <ligand>
        <name>Cu cation</name>
        <dbReference type="ChEBI" id="CHEBI:23378"/>
    </ligand>
</feature>
<protein>
    <submittedName>
        <fullName evidence="6">SCO family protein</fullName>
    </submittedName>
</protein>
<evidence type="ECO:0000256" key="4">
    <source>
        <dbReference type="PIRSR" id="PIRSR603782-2"/>
    </source>
</evidence>
<evidence type="ECO:0000256" key="2">
    <source>
        <dbReference type="ARBA" id="ARBA00023008"/>
    </source>
</evidence>
<evidence type="ECO:0000313" key="7">
    <source>
        <dbReference type="Proteomes" id="UP000297540"/>
    </source>
</evidence>
<feature type="binding site" evidence="3">
    <location>
        <position position="171"/>
    </location>
    <ligand>
        <name>Cu cation</name>
        <dbReference type="ChEBI" id="CHEBI:23378"/>
    </ligand>
</feature>
<comment type="similarity">
    <text evidence="1">Belongs to the SCO1/2 family.</text>
</comment>
<dbReference type="PANTHER" id="PTHR12151:SF25">
    <property type="entry name" value="LINALOOL DEHYDRATASE_ISOMERASE DOMAIN-CONTAINING PROTEIN"/>
    <property type="match status" value="1"/>
</dbReference>
<dbReference type="InterPro" id="IPR036249">
    <property type="entry name" value="Thioredoxin-like_sf"/>
</dbReference>
<dbReference type="PROSITE" id="PS51352">
    <property type="entry name" value="THIOREDOXIN_2"/>
    <property type="match status" value="1"/>
</dbReference>
<dbReference type="PANTHER" id="PTHR12151">
    <property type="entry name" value="ELECTRON TRANSPORT PROTIN SCO1/SENC FAMILY MEMBER"/>
    <property type="match status" value="1"/>
</dbReference>
<evidence type="ECO:0000256" key="3">
    <source>
        <dbReference type="PIRSR" id="PIRSR603782-1"/>
    </source>
</evidence>
<comment type="caution">
    <text evidence="6">The sequence shown here is derived from an EMBL/GenBank/DDBJ whole genome shotgun (WGS) entry which is preliminary data.</text>
</comment>
<dbReference type="Proteomes" id="UP000297540">
    <property type="component" value="Unassembled WGS sequence"/>
</dbReference>
<evidence type="ECO:0000259" key="5">
    <source>
        <dbReference type="PROSITE" id="PS51352"/>
    </source>
</evidence>
<evidence type="ECO:0000313" key="6">
    <source>
        <dbReference type="EMBL" id="TFF35814.1"/>
    </source>
</evidence>
<dbReference type="SUPFAM" id="SSF52833">
    <property type="entry name" value="Thioredoxin-like"/>
    <property type="match status" value="1"/>
</dbReference>
<dbReference type="Pfam" id="PF02630">
    <property type="entry name" value="SCO1-SenC"/>
    <property type="match status" value="1"/>
</dbReference>
<dbReference type="EMBL" id="SOZE01000019">
    <property type="protein sequence ID" value="TFF35814.1"/>
    <property type="molecule type" value="Genomic_DNA"/>
</dbReference>
<feature type="disulfide bond" description="Redox-active" evidence="4">
    <location>
        <begin position="80"/>
        <end position="84"/>
    </location>
</feature>
<keyword evidence="4" id="KW-1015">Disulfide bond</keyword>
<keyword evidence="2 3" id="KW-0186">Copper</keyword>
<dbReference type="InterPro" id="IPR013766">
    <property type="entry name" value="Thioredoxin_domain"/>
</dbReference>
<dbReference type="Gene3D" id="3.40.30.10">
    <property type="entry name" value="Glutaredoxin"/>
    <property type="match status" value="1"/>
</dbReference>
<keyword evidence="7" id="KW-1185">Reference proteome</keyword>
<organism evidence="6 7">
    <name type="scientific">Mucilaginibacter psychrotolerans</name>
    <dbReference type="NCBI Taxonomy" id="1524096"/>
    <lineage>
        <taxon>Bacteria</taxon>
        <taxon>Pseudomonadati</taxon>
        <taxon>Bacteroidota</taxon>
        <taxon>Sphingobacteriia</taxon>
        <taxon>Sphingobacteriales</taxon>
        <taxon>Sphingobacteriaceae</taxon>
        <taxon>Mucilaginibacter</taxon>
    </lineage>
</organism>
<gene>
    <name evidence="6" type="ORF">E2R66_17645</name>
</gene>
<dbReference type="CDD" id="cd02968">
    <property type="entry name" value="SCO"/>
    <property type="match status" value="1"/>
</dbReference>
<dbReference type="AlphaFoldDB" id="A0A4Y8SBK6"/>
<name>A0A4Y8SBK6_9SPHI</name>
<proteinExistence type="inferred from homology"/>